<dbReference type="EMBL" id="CAFBQS010000109">
    <property type="protein sequence ID" value="CAB5064249.1"/>
    <property type="molecule type" value="Genomic_DNA"/>
</dbReference>
<name>A0A6J7UDQ1_9ZZZZ</name>
<protein>
    <submittedName>
        <fullName evidence="1">Unannotated protein</fullName>
    </submittedName>
</protein>
<evidence type="ECO:0000313" key="1">
    <source>
        <dbReference type="EMBL" id="CAB5064249.1"/>
    </source>
</evidence>
<organism evidence="1">
    <name type="scientific">freshwater metagenome</name>
    <dbReference type="NCBI Taxonomy" id="449393"/>
    <lineage>
        <taxon>unclassified sequences</taxon>
        <taxon>metagenomes</taxon>
        <taxon>ecological metagenomes</taxon>
    </lineage>
</organism>
<gene>
    <name evidence="1" type="ORF">UFOPK4366_00643</name>
</gene>
<accession>A0A6J7UDQ1</accession>
<reference evidence="1" key="1">
    <citation type="submission" date="2020-05" db="EMBL/GenBank/DDBJ databases">
        <authorList>
            <person name="Chiriac C."/>
            <person name="Salcher M."/>
            <person name="Ghai R."/>
            <person name="Kavagutti S V."/>
        </authorList>
    </citation>
    <scope>NUCLEOTIDE SEQUENCE</scope>
</reference>
<dbReference type="PROSITE" id="PS51257">
    <property type="entry name" value="PROKAR_LIPOPROTEIN"/>
    <property type="match status" value="1"/>
</dbReference>
<sequence length="163" mass="16626">MRKLVKATNATLALSALLLITGCGAGPDAQTRLTSKLTDGVEANIGDLRMVNTLLVAQPDGSAVLVGTVINNGNKSDRISSITTGGFEATLTPFAPALNIGGKAVFSGDSANAIAVFTDLNAKIGDHVLVEFTFSGAGKLKANLLVREKSAEFANVSGAPLVN</sequence>
<proteinExistence type="predicted"/>
<dbReference type="AlphaFoldDB" id="A0A6J7UDQ1"/>